<dbReference type="GO" id="GO:0008237">
    <property type="term" value="F:metallopeptidase activity"/>
    <property type="evidence" value="ECO:0007669"/>
    <property type="project" value="UniProtKB-KW"/>
</dbReference>
<feature type="domain" description="JAB" evidence="7">
    <location>
        <begin position="17"/>
        <end position="119"/>
    </location>
</feature>
<gene>
    <name evidence="8" type="ORF">D0Y53_11255</name>
</gene>
<keyword evidence="9" id="KW-1185">Reference proteome</keyword>
<dbReference type="GO" id="GO:0016779">
    <property type="term" value="F:nucleotidyltransferase activity"/>
    <property type="evidence" value="ECO:0007669"/>
    <property type="project" value="UniProtKB-KW"/>
</dbReference>
<dbReference type="AlphaFoldDB" id="A0A372DJ91"/>
<evidence type="ECO:0000313" key="8">
    <source>
        <dbReference type="EMBL" id="RFP59352.1"/>
    </source>
</evidence>
<organism evidence="8 9">
    <name type="scientific">Cognatiluteimonas weifangensis</name>
    <dbReference type="NCBI Taxonomy" id="2303539"/>
    <lineage>
        <taxon>Bacteria</taxon>
        <taxon>Pseudomonadati</taxon>
        <taxon>Pseudomonadota</taxon>
        <taxon>Gammaproteobacteria</taxon>
        <taxon>Lysobacterales</taxon>
        <taxon>Lysobacteraceae</taxon>
        <taxon>Cognatiluteimonas</taxon>
    </lineage>
</organism>
<evidence type="ECO:0000256" key="2">
    <source>
        <dbReference type="ARBA" id="ARBA00022723"/>
    </source>
</evidence>
<dbReference type="Pfam" id="PF14464">
    <property type="entry name" value="Prok-JAB"/>
    <property type="match status" value="1"/>
</dbReference>
<dbReference type="GO" id="GO:0008641">
    <property type="term" value="F:ubiquitin-like modifier activating enzyme activity"/>
    <property type="evidence" value="ECO:0007669"/>
    <property type="project" value="InterPro"/>
</dbReference>
<evidence type="ECO:0000256" key="3">
    <source>
        <dbReference type="ARBA" id="ARBA00022801"/>
    </source>
</evidence>
<dbReference type="Pfam" id="PF00899">
    <property type="entry name" value="ThiF"/>
    <property type="match status" value="1"/>
</dbReference>
<keyword evidence="2" id="KW-0479">Metal-binding</keyword>
<dbReference type="GO" id="GO:0006508">
    <property type="term" value="P:proteolysis"/>
    <property type="evidence" value="ECO:0007669"/>
    <property type="project" value="UniProtKB-KW"/>
</dbReference>
<dbReference type="GO" id="GO:0046872">
    <property type="term" value="F:metal ion binding"/>
    <property type="evidence" value="ECO:0007669"/>
    <property type="project" value="UniProtKB-KW"/>
</dbReference>
<keyword evidence="5" id="KW-0482">Metalloprotease</keyword>
<dbReference type="InterPro" id="IPR035985">
    <property type="entry name" value="Ubiquitin-activating_enz"/>
</dbReference>
<dbReference type="Proteomes" id="UP000262917">
    <property type="component" value="Unassembled WGS sequence"/>
</dbReference>
<dbReference type="EMBL" id="QVPD01000013">
    <property type="protein sequence ID" value="RFP59352.1"/>
    <property type="molecule type" value="Genomic_DNA"/>
</dbReference>
<keyword evidence="8" id="KW-0548">Nucleotidyltransferase</keyword>
<evidence type="ECO:0000259" key="7">
    <source>
        <dbReference type="Pfam" id="PF14464"/>
    </source>
</evidence>
<reference evidence="8 9" key="1">
    <citation type="submission" date="2018-08" db="EMBL/GenBank/DDBJ databases">
        <title>Lysobacter weifangensis sp. nov., a new member of the family 'Xanthomonadaceae', isolated from soil in a farmland.</title>
        <authorList>
            <person name="Zhao H."/>
        </authorList>
    </citation>
    <scope>NUCLEOTIDE SEQUENCE [LARGE SCALE GENOMIC DNA]</scope>
    <source>
        <strain evidence="8 9">WF-2</strain>
    </source>
</reference>
<dbReference type="SUPFAM" id="SSF69572">
    <property type="entry name" value="Activating enzymes of the ubiquitin-like proteins"/>
    <property type="match status" value="1"/>
</dbReference>
<dbReference type="InterPro" id="IPR028090">
    <property type="entry name" value="JAB_dom_prok"/>
</dbReference>
<evidence type="ECO:0000256" key="1">
    <source>
        <dbReference type="ARBA" id="ARBA00022670"/>
    </source>
</evidence>
<dbReference type="InterPro" id="IPR000594">
    <property type="entry name" value="ThiF_NAD_FAD-bd"/>
</dbReference>
<sequence>MVPQGDPVMRVTLTLTEQHHLQLQQHLFPGDGKEAAAILLCGRAMGAHSHRLLVREVHAIPYSECSVRTPVQLRWGTDFIVPLLDRSAREGWTMVKVHSHPTGIPEFSEADTIGDLRLLPAIHDWVEAYDRLHGSVVMLPNGEMFGRYINQREVFTFFDAIQCVGEDLRRWATGAVLGESAASHAAVFGEETFRLFGDMSIAVIGCSGTGAPLIEQIARLAPRELVLVDDDVVEKRNLNRIPNARKKDAEAKRRKVDVLADAIRRMGLGTTIRVVSKNLWDADAVRAVAECDVAFGCMDSIDGRFLLNLLTTDYIIPYIDVGVRLVASEKDGSIQAACGSIHYLQPGGSSLLSRGLFTLEDVRAAGLRRNDPTAHAQQVKDGYIRGAPTSRPAVISINFQLAAMAVTELLARLHPFRDSPNRTYEHLQLDLADMTILHEQHGQACPILKGRVGLGDRNPLLGLPELSDRVKHD</sequence>
<comment type="caution">
    <text evidence="8">The sequence shown here is derived from an EMBL/GenBank/DDBJ whole genome shotgun (WGS) entry which is preliminary data.</text>
</comment>
<keyword evidence="3" id="KW-0378">Hydrolase</keyword>
<dbReference type="CDD" id="cd01483">
    <property type="entry name" value="E1_enzyme_family"/>
    <property type="match status" value="1"/>
</dbReference>
<name>A0A372DJ91_9GAMM</name>
<accession>A0A372DJ91</accession>
<keyword evidence="4" id="KW-0862">Zinc</keyword>
<protein>
    <submittedName>
        <fullName evidence="8">ThiF family adenylyltransferase</fullName>
    </submittedName>
</protein>
<evidence type="ECO:0000256" key="4">
    <source>
        <dbReference type="ARBA" id="ARBA00022833"/>
    </source>
</evidence>
<evidence type="ECO:0000259" key="6">
    <source>
        <dbReference type="Pfam" id="PF00899"/>
    </source>
</evidence>
<feature type="domain" description="THIF-type NAD/FAD binding fold" evidence="6">
    <location>
        <begin position="186"/>
        <end position="418"/>
    </location>
</feature>
<proteinExistence type="predicted"/>
<dbReference type="Gene3D" id="3.40.50.720">
    <property type="entry name" value="NAD(P)-binding Rossmann-like Domain"/>
    <property type="match status" value="1"/>
</dbReference>
<keyword evidence="8" id="KW-0808">Transferase</keyword>
<evidence type="ECO:0000313" key="9">
    <source>
        <dbReference type="Proteomes" id="UP000262917"/>
    </source>
</evidence>
<keyword evidence="1" id="KW-0645">Protease</keyword>
<evidence type="ECO:0000256" key="5">
    <source>
        <dbReference type="ARBA" id="ARBA00023049"/>
    </source>
</evidence>